<dbReference type="InterPro" id="IPR018062">
    <property type="entry name" value="HTH_AraC-typ_CS"/>
</dbReference>
<keyword evidence="1" id="KW-0805">Transcription regulation</keyword>
<dbReference type="InterPro" id="IPR003313">
    <property type="entry name" value="AraC-bd"/>
</dbReference>
<dbReference type="GO" id="GO:0003700">
    <property type="term" value="F:DNA-binding transcription factor activity"/>
    <property type="evidence" value="ECO:0007669"/>
    <property type="project" value="InterPro"/>
</dbReference>
<dbReference type="Gene3D" id="1.10.10.60">
    <property type="entry name" value="Homeodomain-like"/>
    <property type="match status" value="2"/>
</dbReference>
<evidence type="ECO:0000313" key="8">
    <source>
        <dbReference type="Proteomes" id="UP000036406"/>
    </source>
</evidence>
<dbReference type="PROSITE" id="PS01124">
    <property type="entry name" value="HTH_ARAC_FAMILY_2"/>
    <property type="match status" value="1"/>
</dbReference>
<sequence>MTTPPFSPVFWRDKRIPFVELRKVADGRHVCYALHSHPHWSLGAIINGKSTFRYRNDNFAVGAGDLVVMNPEWAHACNPIDNHSWSYLMMYVDTQWLTNLRFQAGLLPTPVWLDLHTAVLSDNRWFDRYCHLADCLLNTRSAVTNKQGELEAFLSGLMHELATQPINQQPATADVLTQLSRYIDQYATEDVSLETLCALSGFSEGHLIRSFKQAFGFTPHAYLVNRRVQLGQSQLKKGTPIAEVALNAGFSDQPHFQRAFKRRVAATPNQYRLGSANEKIHAADSK</sequence>
<evidence type="ECO:0000256" key="3">
    <source>
        <dbReference type="ARBA" id="ARBA00023159"/>
    </source>
</evidence>
<dbReference type="PROSITE" id="PS00041">
    <property type="entry name" value="HTH_ARAC_FAMILY_1"/>
    <property type="match status" value="1"/>
</dbReference>
<dbReference type="InterPro" id="IPR014710">
    <property type="entry name" value="RmlC-like_jellyroll"/>
</dbReference>
<dbReference type="KEGG" id="mpq:ABA45_07330"/>
<dbReference type="STRING" id="330734.ABA45_07330"/>
<dbReference type="SUPFAM" id="SSF51215">
    <property type="entry name" value="Regulatory protein AraC"/>
    <property type="match status" value="1"/>
</dbReference>
<dbReference type="InterPro" id="IPR037923">
    <property type="entry name" value="HTH-like"/>
</dbReference>
<dbReference type="Gene3D" id="2.60.120.10">
    <property type="entry name" value="Jelly Rolls"/>
    <property type="match status" value="1"/>
</dbReference>
<evidence type="ECO:0000256" key="4">
    <source>
        <dbReference type="ARBA" id="ARBA00023163"/>
    </source>
</evidence>
<reference evidence="7 8" key="1">
    <citation type="submission" date="2015-05" db="EMBL/GenBank/DDBJ databases">
        <title>Complete genome of Marinobacter psychrophilus strain 20041T isolated from sea-ice of the Canadian Basin.</title>
        <authorList>
            <person name="Song L."/>
            <person name="Ren L."/>
            <person name="Yu Y."/>
            <person name="Wang X."/>
        </authorList>
    </citation>
    <scope>NUCLEOTIDE SEQUENCE [LARGE SCALE GENOMIC DNA]</scope>
    <source>
        <strain evidence="7 8">20041</strain>
    </source>
</reference>
<dbReference type="PANTHER" id="PTHR46796:SF2">
    <property type="entry name" value="TRANSCRIPTIONAL REGULATORY PROTEIN"/>
    <property type="match status" value="1"/>
</dbReference>
<protein>
    <submittedName>
        <fullName evidence="7">AraC family transcriptional regulator</fullName>
    </submittedName>
</protein>
<name>A0A0H4IB46_9GAMM</name>
<proteinExistence type="predicted"/>
<dbReference type="EMBL" id="CP011494">
    <property type="protein sequence ID" value="AKO52262.1"/>
    <property type="molecule type" value="Genomic_DNA"/>
</dbReference>
<evidence type="ECO:0000256" key="5">
    <source>
        <dbReference type="ARBA" id="ARBA00037345"/>
    </source>
</evidence>
<dbReference type="InterPro" id="IPR018060">
    <property type="entry name" value="HTH_AraC"/>
</dbReference>
<dbReference type="Pfam" id="PF02311">
    <property type="entry name" value="AraC_binding"/>
    <property type="match status" value="1"/>
</dbReference>
<dbReference type="InterPro" id="IPR009057">
    <property type="entry name" value="Homeodomain-like_sf"/>
</dbReference>
<dbReference type="PATRIC" id="fig|330734.3.peg.1540"/>
<dbReference type="Pfam" id="PF12833">
    <property type="entry name" value="HTH_18"/>
    <property type="match status" value="1"/>
</dbReference>
<dbReference type="PANTHER" id="PTHR46796">
    <property type="entry name" value="HTH-TYPE TRANSCRIPTIONAL ACTIVATOR RHAS-RELATED"/>
    <property type="match status" value="1"/>
</dbReference>
<dbReference type="AlphaFoldDB" id="A0A0H4IB46"/>
<evidence type="ECO:0000256" key="1">
    <source>
        <dbReference type="ARBA" id="ARBA00023015"/>
    </source>
</evidence>
<organism evidence="7 8">
    <name type="scientific">Marinobacter psychrophilus</name>
    <dbReference type="NCBI Taxonomy" id="330734"/>
    <lineage>
        <taxon>Bacteria</taxon>
        <taxon>Pseudomonadati</taxon>
        <taxon>Pseudomonadota</taxon>
        <taxon>Gammaproteobacteria</taxon>
        <taxon>Pseudomonadales</taxon>
        <taxon>Marinobacteraceae</taxon>
        <taxon>Marinobacter</taxon>
    </lineage>
</organism>
<dbReference type="PRINTS" id="PR00032">
    <property type="entry name" value="HTHARAC"/>
</dbReference>
<dbReference type="GO" id="GO:0009893">
    <property type="term" value="P:positive regulation of metabolic process"/>
    <property type="evidence" value="ECO:0007669"/>
    <property type="project" value="UniProtKB-ARBA"/>
</dbReference>
<evidence type="ECO:0000313" key="7">
    <source>
        <dbReference type="EMBL" id="AKO52262.1"/>
    </source>
</evidence>
<evidence type="ECO:0000256" key="2">
    <source>
        <dbReference type="ARBA" id="ARBA00023125"/>
    </source>
</evidence>
<dbReference type="Proteomes" id="UP000036406">
    <property type="component" value="Chromosome"/>
</dbReference>
<keyword evidence="4" id="KW-0804">Transcription</keyword>
<comment type="function">
    <text evidence="5">Regulatory protein of the TOL plasmid xyl operons. XylS activates the xylXYZLTEGFJQKIH operon required for the degradation of toluene, m-xylene and p-xylene.</text>
</comment>
<accession>A0A0H4IB46</accession>
<dbReference type="InterPro" id="IPR050204">
    <property type="entry name" value="AraC_XylS_family_regulators"/>
</dbReference>
<keyword evidence="3" id="KW-0010">Activator</keyword>
<dbReference type="InterPro" id="IPR020449">
    <property type="entry name" value="Tscrpt_reg_AraC-type_HTH"/>
</dbReference>
<feature type="domain" description="HTH araC/xylS-type" evidence="6">
    <location>
        <begin position="177"/>
        <end position="274"/>
    </location>
</feature>
<keyword evidence="8" id="KW-1185">Reference proteome</keyword>
<gene>
    <name evidence="7" type="ORF">ABA45_07330</name>
</gene>
<dbReference type="RefSeq" id="WP_048384992.1">
    <property type="nucleotide sequence ID" value="NZ_CP011494.1"/>
</dbReference>
<keyword evidence="2" id="KW-0238">DNA-binding</keyword>
<evidence type="ECO:0000259" key="6">
    <source>
        <dbReference type="PROSITE" id="PS01124"/>
    </source>
</evidence>
<dbReference type="SUPFAM" id="SSF46689">
    <property type="entry name" value="Homeodomain-like"/>
    <property type="match status" value="2"/>
</dbReference>
<dbReference type="GO" id="GO:0043565">
    <property type="term" value="F:sequence-specific DNA binding"/>
    <property type="evidence" value="ECO:0007669"/>
    <property type="project" value="InterPro"/>
</dbReference>
<dbReference type="SMART" id="SM00342">
    <property type="entry name" value="HTH_ARAC"/>
    <property type="match status" value="1"/>
</dbReference>